<evidence type="ECO:0000256" key="1">
    <source>
        <dbReference type="SAM" id="Coils"/>
    </source>
</evidence>
<reference evidence="2" key="1">
    <citation type="submission" date="2023-03" db="EMBL/GenBank/DDBJ databases">
        <title>Massive genome expansion in bonnet fungi (Mycena s.s.) driven by repeated elements and novel gene families across ecological guilds.</title>
        <authorList>
            <consortium name="Lawrence Berkeley National Laboratory"/>
            <person name="Harder C.B."/>
            <person name="Miyauchi S."/>
            <person name="Viragh M."/>
            <person name="Kuo A."/>
            <person name="Thoen E."/>
            <person name="Andreopoulos B."/>
            <person name="Lu D."/>
            <person name="Skrede I."/>
            <person name="Drula E."/>
            <person name="Henrissat B."/>
            <person name="Morin E."/>
            <person name="Kohler A."/>
            <person name="Barry K."/>
            <person name="LaButti K."/>
            <person name="Morin E."/>
            <person name="Salamov A."/>
            <person name="Lipzen A."/>
            <person name="Mereny Z."/>
            <person name="Hegedus B."/>
            <person name="Baldrian P."/>
            <person name="Stursova M."/>
            <person name="Weitz H."/>
            <person name="Taylor A."/>
            <person name="Grigoriev I.V."/>
            <person name="Nagy L.G."/>
            <person name="Martin F."/>
            <person name="Kauserud H."/>
        </authorList>
    </citation>
    <scope>NUCLEOTIDE SEQUENCE</scope>
    <source>
        <strain evidence="2">CBHHK002</strain>
    </source>
</reference>
<dbReference type="SUPFAM" id="SSF56112">
    <property type="entry name" value="Protein kinase-like (PK-like)"/>
    <property type="match status" value="1"/>
</dbReference>
<accession>A0AAD6ZD62</accession>
<feature type="coiled-coil region" evidence="1">
    <location>
        <begin position="61"/>
        <end position="88"/>
    </location>
</feature>
<name>A0AAD6ZD62_9AGAR</name>
<organism evidence="2 3">
    <name type="scientific">Mycena albidolilacea</name>
    <dbReference type="NCBI Taxonomy" id="1033008"/>
    <lineage>
        <taxon>Eukaryota</taxon>
        <taxon>Fungi</taxon>
        <taxon>Dikarya</taxon>
        <taxon>Basidiomycota</taxon>
        <taxon>Agaricomycotina</taxon>
        <taxon>Agaricomycetes</taxon>
        <taxon>Agaricomycetidae</taxon>
        <taxon>Agaricales</taxon>
        <taxon>Marasmiineae</taxon>
        <taxon>Mycenaceae</taxon>
        <taxon>Mycena</taxon>
    </lineage>
</organism>
<dbReference type="EMBL" id="JARIHO010000059">
    <property type="protein sequence ID" value="KAJ7318150.1"/>
    <property type="molecule type" value="Genomic_DNA"/>
</dbReference>
<dbReference type="InterPro" id="IPR011009">
    <property type="entry name" value="Kinase-like_dom_sf"/>
</dbReference>
<evidence type="ECO:0008006" key="4">
    <source>
        <dbReference type="Google" id="ProtNLM"/>
    </source>
</evidence>
<proteinExistence type="predicted"/>
<sequence>MSTLQLIWDTKSPSSTQQLWSWDNGNIHYTAQYVRLIRKGVYMFRIGNRYTEPSDVIALKLVRGKEALEEMEREASFYQNQLKDLQGTVVPKCYGFYTAKVGGTPIGCLLLEHCSGPPVDIVRRQEVRYKSMQAAYALHRAGVLHGDLVDGRHFVSMGHDIRIIDFAVAVPHKCVSGLSKRAAGHGRQHTCGCPELATLESTYARL</sequence>
<keyword evidence="1" id="KW-0175">Coiled coil</keyword>
<keyword evidence="3" id="KW-1185">Reference proteome</keyword>
<protein>
    <recommendedName>
        <fullName evidence="4">Protein kinase domain-containing protein</fullName>
    </recommendedName>
</protein>
<evidence type="ECO:0000313" key="2">
    <source>
        <dbReference type="EMBL" id="KAJ7318150.1"/>
    </source>
</evidence>
<dbReference type="Proteomes" id="UP001218218">
    <property type="component" value="Unassembled WGS sequence"/>
</dbReference>
<dbReference type="AlphaFoldDB" id="A0AAD6ZD62"/>
<comment type="caution">
    <text evidence="2">The sequence shown here is derived from an EMBL/GenBank/DDBJ whole genome shotgun (WGS) entry which is preliminary data.</text>
</comment>
<gene>
    <name evidence="2" type="ORF">DFH08DRAFT_790030</name>
</gene>
<evidence type="ECO:0000313" key="3">
    <source>
        <dbReference type="Proteomes" id="UP001218218"/>
    </source>
</evidence>